<feature type="chain" id="PRO_5012994749" description="Ig-like domain-containing protein" evidence="1">
    <location>
        <begin position="16"/>
        <end position="115"/>
    </location>
</feature>
<dbReference type="Proteomes" id="UP000054324">
    <property type="component" value="Unassembled WGS sequence"/>
</dbReference>
<dbReference type="PROSITE" id="PS50835">
    <property type="entry name" value="IG_LIKE"/>
    <property type="match status" value="1"/>
</dbReference>
<name>A0A074YYJ5_OPIVI</name>
<dbReference type="Gene3D" id="2.60.40.10">
    <property type="entry name" value="Immunoglobulins"/>
    <property type="match status" value="1"/>
</dbReference>
<dbReference type="InterPro" id="IPR007110">
    <property type="entry name" value="Ig-like_dom"/>
</dbReference>
<gene>
    <name evidence="3" type="ORF">T265_16180</name>
</gene>
<dbReference type="InterPro" id="IPR036179">
    <property type="entry name" value="Ig-like_dom_sf"/>
</dbReference>
<dbReference type="InterPro" id="IPR013098">
    <property type="entry name" value="Ig_I-set"/>
</dbReference>
<dbReference type="GeneID" id="20330345"/>
<dbReference type="EMBL" id="KL604945">
    <property type="protein sequence ID" value="KER18262.1"/>
    <property type="molecule type" value="Genomic_DNA"/>
</dbReference>
<evidence type="ECO:0000259" key="2">
    <source>
        <dbReference type="PROSITE" id="PS50835"/>
    </source>
</evidence>
<reference evidence="3 4" key="1">
    <citation type="submission" date="2013-11" db="EMBL/GenBank/DDBJ databases">
        <title>Opisthorchis viverrini - life in the bile duct.</title>
        <authorList>
            <person name="Young N.D."/>
            <person name="Nagarajan N."/>
            <person name="Lin S.J."/>
            <person name="Korhonen P.K."/>
            <person name="Jex A.R."/>
            <person name="Hall R.S."/>
            <person name="Safavi-Hemami H."/>
            <person name="Kaewkong W."/>
            <person name="Bertrand D."/>
            <person name="Gao S."/>
            <person name="Seet Q."/>
            <person name="Wongkham S."/>
            <person name="Teh B.T."/>
            <person name="Wongkham C."/>
            <person name="Intapan P.M."/>
            <person name="Maleewong W."/>
            <person name="Yang X."/>
            <person name="Hu M."/>
            <person name="Wang Z."/>
            <person name="Hofmann A."/>
            <person name="Sternberg P.W."/>
            <person name="Tan P."/>
            <person name="Wang J."/>
            <person name="Gasser R.B."/>
        </authorList>
    </citation>
    <scope>NUCLEOTIDE SEQUENCE [LARGE SCALE GENOMIC DNA]</scope>
</reference>
<dbReference type="InterPro" id="IPR013783">
    <property type="entry name" value="Ig-like_fold"/>
</dbReference>
<organism evidence="3 4">
    <name type="scientific">Opisthorchis viverrini</name>
    <name type="common">Southeast Asian liver fluke</name>
    <dbReference type="NCBI Taxonomy" id="6198"/>
    <lineage>
        <taxon>Eukaryota</taxon>
        <taxon>Metazoa</taxon>
        <taxon>Spiralia</taxon>
        <taxon>Lophotrochozoa</taxon>
        <taxon>Platyhelminthes</taxon>
        <taxon>Trematoda</taxon>
        <taxon>Digenea</taxon>
        <taxon>Opisthorchiida</taxon>
        <taxon>Opisthorchiata</taxon>
        <taxon>Opisthorchiidae</taxon>
        <taxon>Opisthorchis</taxon>
    </lineage>
</organism>
<accession>A0A074YYJ5</accession>
<evidence type="ECO:0000313" key="3">
    <source>
        <dbReference type="EMBL" id="KER18262.1"/>
    </source>
</evidence>
<dbReference type="RefSeq" id="XP_009177991.1">
    <property type="nucleotide sequence ID" value="XM_009179727.1"/>
</dbReference>
<dbReference type="STRING" id="6198.A0A074YYJ5"/>
<evidence type="ECO:0000256" key="1">
    <source>
        <dbReference type="SAM" id="SignalP"/>
    </source>
</evidence>
<keyword evidence="1" id="KW-0732">Signal</keyword>
<feature type="domain" description="Ig-like" evidence="2">
    <location>
        <begin position="1"/>
        <end position="113"/>
    </location>
</feature>
<feature type="non-terminal residue" evidence="3">
    <location>
        <position position="115"/>
    </location>
</feature>
<evidence type="ECO:0000313" key="4">
    <source>
        <dbReference type="Proteomes" id="UP000054324"/>
    </source>
</evidence>
<sequence>MSILVLCCVYNSTLAQEHESGQNLRLAAAWFGNPIPEIVWRKDGVRIAVADGYSFANEQAPMAAGLGRFERQEQPESGTAILEFSGVRRANEGKYELTLTNSQGSVTSACNVKVT</sequence>
<protein>
    <recommendedName>
        <fullName evidence="2">Ig-like domain-containing protein</fullName>
    </recommendedName>
</protein>
<dbReference type="SUPFAM" id="SSF48726">
    <property type="entry name" value="Immunoglobulin"/>
    <property type="match status" value="1"/>
</dbReference>
<dbReference type="AlphaFoldDB" id="A0A074YYJ5"/>
<dbReference type="CTD" id="20330345"/>
<proteinExistence type="predicted"/>
<feature type="signal peptide" evidence="1">
    <location>
        <begin position="1"/>
        <end position="15"/>
    </location>
</feature>
<dbReference type="Pfam" id="PF07679">
    <property type="entry name" value="I-set"/>
    <property type="match status" value="1"/>
</dbReference>
<dbReference type="KEGG" id="ovi:T265_16180"/>
<dbReference type="OrthoDB" id="6107607at2759"/>
<keyword evidence="4" id="KW-1185">Reference proteome</keyword>